<dbReference type="SUPFAM" id="SSF53187">
    <property type="entry name" value="Zn-dependent exopeptidases"/>
    <property type="match status" value="1"/>
</dbReference>
<dbReference type="Pfam" id="PF07687">
    <property type="entry name" value="M20_dimer"/>
    <property type="match status" value="1"/>
</dbReference>
<dbReference type="InterPro" id="IPR002933">
    <property type="entry name" value="Peptidase_M20"/>
</dbReference>
<dbReference type="PANTHER" id="PTHR11014:SF63">
    <property type="entry name" value="METALLOPEPTIDASE, PUTATIVE (AFU_ORTHOLOGUE AFUA_6G09600)-RELATED"/>
    <property type="match status" value="1"/>
</dbReference>
<comment type="cofactor">
    <cofactor evidence="1">
        <name>Mn(2+)</name>
        <dbReference type="ChEBI" id="CHEBI:29035"/>
    </cofactor>
    <text evidence="1">The Mn(2+) ion enhances activity.</text>
</comment>
<evidence type="ECO:0000259" key="2">
    <source>
        <dbReference type="Pfam" id="PF07687"/>
    </source>
</evidence>
<dbReference type="PANTHER" id="PTHR11014">
    <property type="entry name" value="PEPTIDASE M20 FAMILY MEMBER"/>
    <property type="match status" value="1"/>
</dbReference>
<feature type="binding site" evidence="1">
    <location>
        <position position="166"/>
    </location>
    <ligand>
        <name>Mn(2+)</name>
        <dbReference type="ChEBI" id="CHEBI:29035"/>
        <label>2</label>
    </ligand>
</feature>
<feature type="binding site" evidence="1">
    <location>
        <position position="107"/>
    </location>
    <ligand>
        <name>Mn(2+)</name>
        <dbReference type="ChEBI" id="CHEBI:29035"/>
        <label>2</label>
    </ligand>
</feature>
<organism evidence="3 4">
    <name type="scientific">Megasphaera vaginalis</name>
    <name type="common">ex Srinivasan et al. 2021</name>
    <dbReference type="NCBI Taxonomy" id="1111454"/>
    <lineage>
        <taxon>Bacteria</taxon>
        <taxon>Bacillati</taxon>
        <taxon>Bacillota</taxon>
        <taxon>Negativicutes</taxon>
        <taxon>Veillonellales</taxon>
        <taxon>Veillonellaceae</taxon>
        <taxon>Megasphaera</taxon>
    </lineage>
</organism>
<dbReference type="PATRIC" id="fig|1111454.3.peg.4"/>
<dbReference type="STRING" id="1111454.HMPREF1250_0116"/>
<keyword evidence="1" id="KW-0479">Metal-binding</keyword>
<feature type="binding site" evidence="1">
    <location>
        <position position="105"/>
    </location>
    <ligand>
        <name>Mn(2+)</name>
        <dbReference type="ChEBI" id="CHEBI:29035"/>
        <label>2</label>
    </ligand>
</feature>
<protein>
    <submittedName>
        <fullName evidence="3">Amidohydrolase</fullName>
    </submittedName>
</protein>
<evidence type="ECO:0000313" key="3">
    <source>
        <dbReference type="EMBL" id="ERT62746.1"/>
    </source>
</evidence>
<feature type="domain" description="Peptidase M20 dimerisation" evidence="2">
    <location>
        <begin position="189"/>
        <end position="281"/>
    </location>
</feature>
<dbReference type="Proteomes" id="UP000017090">
    <property type="component" value="Unassembled WGS sequence"/>
</dbReference>
<keyword evidence="4" id="KW-1185">Reference proteome</keyword>
<accession>U7UTY1</accession>
<sequence length="399" mass="42790">MMMDNTIKDLVAAYGHELVENRRYLHAHPELSFQEKHTAQWIRSRLKKAGITLLEGISGNSTVGCLKGNKPGPAIGLRADIDALGLIENNDLPYKSTVPGVMHACGHDAHTAILMAAAEILAKHPELIAGTVYFIFEQAEEFLPGGAVQLVKDGIMDKIDYIFAIHVNAESPIGTLDVHGGTRFAAVGTYDFKITGKGGHGGFPHTANNPLIPASELITAIHLIPAMKCDPLTSSTVSVSYLHCGVEGVANVIPEKVSMGGCVRVLDTKVRESIMKEIDRLGRAICAAHNCAVEVTLVYGYPACIVDEKCAAVMAEAARELGINVLDVPPNLGAEDFAYFSQEKPAAIAWFGLADPTGTHAPTPHHNPAFYLADEAGLPLALEYVLTVYKKALQRLTTP</sequence>
<dbReference type="AlphaFoldDB" id="U7UTY1"/>
<dbReference type="EMBL" id="AWXA01000001">
    <property type="protein sequence ID" value="ERT62746.1"/>
    <property type="molecule type" value="Genomic_DNA"/>
</dbReference>
<feature type="binding site" evidence="1">
    <location>
        <position position="141"/>
    </location>
    <ligand>
        <name>Mn(2+)</name>
        <dbReference type="ChEBI" id="CHEBI:29035"/>
        <label>2</label>
    </ligand>
</feature>
<evidence type="ECO:0000313" key="4">
    <source>
        <dbReference type="Proteomes" id="UP000017090"/>
    </source>
</evidence>
<comment type="caution">
    <text evidence="3">The sequence shown here is derived from an EMBL/GenBank/DDBJ whole genome shotgun (WGS) entry which is preliminary data.</text>
</comment>
<dbReference type="GO" id="GO:0046872">
    <property type="term" value="F:metal ion binding"/>
    <property type="evidence" value="ECO:0007669"/>
    <property type="project" value="UniProtKB-KW"/>
</dbReference>
<proteinExistence type="predicted"/>
<dbReference type="Gene3D" id="3.40.630.10">
    <property type="entry name" value="Zn peptidases"/>
    <property type="match status" value="1"/>
</dbReference>
<dbReference type="InterPro" id="IPR017439">
    <property type="entry name" value="Amidohydrolase"/>
</dbReference>
<gene>
    <name evidence="3" type="ORF">HMPREF1250_0116</name>
</gene>
<dbReference type="NCBIfam" id="TIGR01891">
    <property type="entry name" value="amidohydrolases"/>
    <property type="match status" value="1"/>
</dbReference>
<dbReference type="GO" id="GO:0016787">
    <property type="term" value="F:hydrolase activity"/>
    <property type="evidence" value="ECO:0007669"/>
    <property type="project" value="UniProtKB-KW"/>
</dbReference>
<evidence type="ECO:0000256" key="1">
    <source>
        <dbReference type="PIRSR" id="PIRSR005962-1"/>
    </source>
</evidence>
<dbReference type="PIRSF" id="PIRSF005962">
    <property type="entry name" value="Pept_M20D_amidohydro"/>
    <property type="match status" value="1"/>
</dbReference>
<dbReference type="InterPro" id="IPR036264">
    <property type="entry name" value="Bact_exopeptidase_dim_dom"/>
</dbReference>
<dbReference type="RefSeq" id="WP_023052528.1">
    <property type="nucleotide sequence ID" value="NZ_AWXA01000001.1"/>
</dbReference>
<keyword evidence="3" id="KW-0378">Hydrolase</keyword>
<dbReference type="InterPro" id="IPR011650">
    <property type="entry name" value="Peptidase_M20_dimer"/>
</dbReference>
<dbReference type="Pfam" id="PF01546">
    <property type="entry name" value="Peptidase_M20"/>
    <property type="match status" value="1"/>
</dbReference>
<dbReference type="Gene3D" id="3.30.70.360">
    <property type="match status" value="1"/>
</dbReference>
<feature type="binding site" evidence="1">
    <location>
        <position position="366"/>
    </location>
    <ligand>
        <name>Mn(2+)</name>
        <dbReference type="ChEBI" id="CHEBI:29035"/>
        <label>2</label>
    </ligand>
</feature>
<keyword evidence="1" id="KW-0464">Manganese</keyword>
<name>U7UTY1_9FIRM</name>
<reference evidence="3 4" key="1">
    <citation type="submission" date="2013-09" db="EMBL/GenBank/DDBJ databases">
        <authorList>
            <person name="Durkin A.S."/>
            <person name="Haft D.R."/>
            <person name="McCorrison J."/>
            <person name="Torralba M."/>
            <person name="Gillis M."/>
            <person name="Haft D.H."/>
            <person name="Methe B."/>
            <person name="Sutton G."/>
            <person name="Nelson K.E."/>
        </authorList>
    </citation>
    <scope>NUCLEOTIDE SEQUENCE [LARGE SCALE GENOMIC DNA]</scope>
    <source>
        <strain evidence="3 4">BV3C16-1</strain>
    </source>
</reference>
<dbReference type="SUPFAM" id="SSF55031">
    <property type="entry name" value="Bacterial exopeptidase dimerisation domain"/>
    <property type="match status" value="1"/>
</dbReference>
<dbReference type="eggNOG" id="COG1473">
    <property type="taxonomic scope" value="Bacteria"/>
</dbReference>